<feature type="compositionally biased region" description="Basic and acidic residues" evidence="9">
    <location>
        <begin position="415"/>
        <end position="431"/>
    </location>
</feature>
<evidence type="ECO:0000259" key="10">
    <source>
        <dbReference type="PROSITE" id="PS00028"/>
    </source>
</evidence>
<evidence type="ECO:0000256" key="6">
    <source>
        <dbReference type="ARBA" id="ARBA00022771"/>
    </source>
</evidence>
<dbReference type="GO" id="GO:0008270">
    <property type="term" value="F:zinc ion binding"/>
    <property type="evidence" value="ECO:0007669"/>
    <property type="project" value="UniProtKB-KW"/>
</dbReference>
<evidence type="ECO:0000256" key="2">
    <source>
        <dbReference type="ARBA" id="ARBA00022490"/>
    </source>
</evidence>
<keyword evidence="5" id="KW-0677">Repeat</keyword>
<dbReference type="GO" id="GO:0042273">
    <property type="term" value="P:ribosomal large subunit biogenesis"/>
    <property type="evidence" value="ECO:0007669"/>
    <property type="project" value="EnsemblFungi"/>
</dbReference>
<feature type="domain" description="C2H2-type" evidence="10">
    <location>
        <begin position="17"/>
        <end position="39"/>
    </location>
</feature>
<name>C5MAI5_CANTT</name>
<dbReference type="GO" id="GO:0030687">
    <property type="term" value="C:preribosome, large subunit precursor"/>
    <property type="evidence" value="ECO:0007669"/>
    <property type="project" value="TreeGrafter"/>
</dbReference>
<dbReference type="Gene3D" id="3.30.160.60">
    <property type="entry name" value="Classic Zinc Finger"/>
    <property type="match status" value="1"/>
</dbReference>
<dbReference type="SMART" id="SM00355">
    <property type="entry name" value="ZnF_C2H2"/>
    <property type="match status" value="3"/>
</dbReference>
<protein>
    <recommendedName>
        <fullName evidence="10">C2H2-type domain-containing protein</fullName>
    </recommendedName>
</protein>
<evidence type="ECO:0000256" key="1">
    <source>
        <dbReference type="ARBA" id="ARBA00004496"/>
    </source>
</evidence>
<feature type="compositionally biased region" description="Basic residues" evidence="9">
    <location>
        <begin position="432"/>
        <end position="441"/>
    </location>
</feature>
<sequence>MSFMPNGSNPETASFTCNTCGVKFINAELQRQHMKTEWHRYNLKRRVASLPSISSELFAEKILSSKNLTKNENEDEFGFYVATRKKKNNSRGGNKQVTKKFLKTQQYNRGRTGEIMGAEIRSSSPASSIASEFSQFSIDDSEYHEVESVETGSELNYTEESDYTDLEGELYSEEEDGDVGQDDVDSEEEMECIPITHCFYCGANNHEIENNIKHMFSKHGLYIPERSFLVDVTGLLEYLSEVISLDHECLVCGFEGKNLESIRQHINSKGHCKIPYETKEEKLAVSEFYDFIGEDYDEKVANEKDTDIKTKKHVGFSDDTTSYNDATSHDKDEVDEETEGNGINDNYALVQIDSSGVELTTPTGSRIGHRSMQRYYRQNIQLPREYTAAQTTQALVDRRFAPGLTAYQATKQEKEVRKLENKARNDRERRTNKPKKVNFQKHFRDEILGT</sequence>
<reference evidence="11 12" key="1">
    <citation type="journal article" date="2009" name="Nature">
        <title>Evolution of pathogenicity and sexual reproduction in eight Candida genomes.</title>
        <authorList>
            <person name="Butler G."/>
            <person name="Rasmussen M.D."/>
            <person name="Lin M.F."/>
            <person name="Santos M.A."/>
            <person name="Sakthikumar S."/>
            <person name="Munro C.A."/>
            <person name="Rheinbay E."/>
            <person name="Grabherr M."/>
            <person name="Forche A."/>
            <person name="Reedy J.L."/>
            <person name="Agrafioti I."/>
            <person name="Arnaud M.B."/>
            <person name="Bates S."/>
            <person name="Brown A.J."/>
            <person name="Brunke S."/>
            <person name="Costanzo M.C."/>
            <person name="Fitzpatrick D.A."/>
            <person name="de Groot P.W."/>
            <person name="Harris D."/>
            <person name="Hoyer L.L."/>
            <person name="Hube B."/>
            <person name="Klis F.M."/>
            <person name="Kodira C."/>
            <person name="Lennard N."/>
            <person name="Logue M.E."/>
            <person name="Martin R."/>
            <person name="Neiman A.M."/>
            <person name="Nikolaou E."/>
            <person name="Quail M.A."/>
            <person name="Quinn J."/>
            <person name="Santos M.C."/>
            <person name="Schmitzberger F.F."/>
            <person name="Sherlock G."/>
            <person name="Shah P."/>
            <person name="Silverstein K.A."/>
            <person name="Skrzypek M.S."/>
            <person name="Soll D."/>
            <person name="Staggs R."/>
            <person name="Stansfield I."/>
            <person name="Stumpf M.P."/>
            <person name="Sudbery P.E."/>
            <person name="Srikantha T."/>
            <person name="Zeng Q."/>
            <person name="Berman J."/>
            <person name="Berriman M."/>
            <person name="Heitman J."/>
            <person name="Gow N.A."/>
            <person name="Lorenz M.C."/>
            <person name="Birren B.W."/>
            <person name="Kellis M."/>
            <person name="Cuomo C.A."/>
        </authorList>
    </citation>
    <scope>NUCLEOTIDE SEQUENCE [LARGE SCALE GENOMIC DNA]</scope>
    <source>
        <strain evidence="12">ATCC MYA-3404 / T1</strain>
    </source>
</reference>
<evidence type="ECO:0000256" key="7">
    <source>
        <dbReference type="ARBA" id="ARBA00022833"/>
    </source>
</evidence>
<dbReference type="SUPFAM" id="SSF57667">
    <property type="entry name" value="beta-beta-alpha zinc fingers"/>
    <property type="match status" value="1"/>
</dbReference>
<organism evidence="11 12">
    <name type="scientific">Candida tropicalis (strain ATCC MYA-3404 / T1)</name>
    <name type="common">Yeast</name>
    <dbReference type="NCBI Taxonomy" id="294747"/>
    <lineage>
        <taxon>Eukaryota</taxon>
        <taxon>Fungi</taxon>
        <taxon>Dikarya</taxon>
        <taxon>Ascomycota</taxon>
        <taxon>Saccharomycotina</taxon>
        <taxon>Pichiomycetes</taxon>
        <taxon>Debaryomycetaceae</taxon>
        <taxon>Candida/Lodderomyces clade</taxon>
        <taxon>Candida</taxon>
    </lineage>
</organism>
<keyword evidence="2" id="KW-0963">Cytoplasm</keyword>
<evidence type="ECO:0000256" key="9">
    <source>
        <dbReference type="SAM" id="MobiDB-lite"/>
    </source>
</evidence>
<dbReference type="KEGG" id="ctp:CTRG_03077"/>
<accession>C5MAI5</accession>
<evidence type="ECO:0000256" key="8">
    <source>
        <dbReference type="ARBA" id="ARBA00034126"/>
    </source>
</evidence>
<dbReference type="InterPro" id="IPR003604">
    <property type="entry name" value="Matrin/U1-like-C_Znf_C2H2"/>
</dbReference>
<evidence type="ECO:0000256" key="4">
    <source>
        <dbReference type="ARBA" id="ARBA00022723"/>
    </source>
</evidence>
<comment type="subcellular location">
    <subcellularLocation>
        <location evidence="1">Cytoplasm</location>
    </subcellularLocation>
</comment>
<keyword evidence="4" id="KW-0479">Metal-binding</keyword>
<dbReference type="InterPro" id="IPR036236">
    <property type="entry name" value="Znf_C2H2_sf"/>
</dbReference>
<dbReference type="InterPro" id="IPR041661">
    <property type="entry name" value="ZN622/Rei1/Reh1_Znf-C2H2"/>
</dbReference>
<dbReference type="EMBL" id="GG692398">
    <property type="protein sequence ID" value="EER32652.1"/>
    <property type="molecule type" value="Genomic_DNA"/>
</dbReference>
<dbReference type="Pfam" id="PF12756">
    <property type="entry name" value="zf-C2H2_2"/>
    <property type="match status" value="1"/>
</dbReference>
<evidence type="ECO:0000256" key="3">
    <source>
        <dbReference type="ARBA" id="ARBA00022517"/>
    </source>
</evidence>
<dbReference type="SMART" id="SM00451">
    <property type="entry name" value="ZnF_U1"/>
    <property type="match status" value="1"/>
</dbReference>
<evidence type="ECO:0000313" key="12">
    <source>
        <dbReference type="Proteomes" id="UP000002037"/>
    </source>
</evidence>
<proteinExistence type="inferred from homology"/>
<keyword evidence="7" id="KW-0862">Zinc</keyword>
<comment type="similarity">
    <text evidence="8">Belongs to the REI1 family.</text>
</comment>
<dbReference type="VEuPathDB" id="FungiDB:CTRG_03077"/>
<dbReference type="GO" id="GO:0005737">
    <property type="term" value="C:cytoplasm"/>
    <property type="evidence" value="ECO:0007669"/>
    <property type="project" value="UniProtKB-SubCell"/>
</dbReference>
<dbReference type="AlphaFoldDB" id="C5MAI5"/>
<feature type="region of interest" description="Disordered" evidence="9">
    <location>
        <begin position="415"/>
        <end position="450"/>
    </location>
</feature>
<feature type="region of interest" description="Disordered" evidence="9">
    <location>
        <begin position="314"/>
        <end position="343"/>
    </location>
</feature>
<dbReference type="InterPro" id="IPR013087">
    <property type="entry name" value="Znf_C2H2_type"/>
</dbReference>
<dbReference type="PANTHER" id="PTHR13182:SF8">
    <property type="entry name" value="CYTOPLASMIC 60S SUBUNIT BIOGENESIS FACTOR ZNF622"/>
    <property type="match status" value="1"/>
</dbReference>
<dbReference type="STRING" id="294747.C5MAI5"/>
<keyword evidence="6" id="KW-0863">Zinc-finger</keyword>
<dbReference type="HOGENOM" id="CLU_018787_1_1_1"/>
<dbReference type="OrthoDB" id="19329at2759"/>
<dbReference type="InterPro" id="IPR040025">
    <property type="entry name" value="Znf622/Rei1/Reh1"/>
</dbReference>
<keyword evidence="3" id="KW-0690">Ribosome biogenesis</keyword>
<dbReference type="eggNOG" id="KOG2785">
    <property type="taxonomic scope" value="Eukaryota"/>
</dbReference>
<dbReference type="RefSeq" id="XP_002548780.1">
    <property type="nucleotide sequence ID" value="XM_002548734.1"/>
</dbReference>
<dbReference type="GeneID" id="8297693"/>
<dbReference type="PANTHER" id="PTHR13182">
    <property type="entry name" value="ZINC FINGER PROTEIN 622"/>
    <property type="match status" value="1"/>
</dbReference>
<dbReference type="PROSITE" id="PS00028">
    <property type="entry name" value="ZINC_FINGER_C2H2_1"/>
    <property type="match status" value="1"/>
</dbReference>
<evidence type="ECO:0000256" key="5">
    <source>
        <dbReference type="ARBA" id="ARBA00022737"/>
    </source>
</evidence>
<gene>
    <name evidence="11" type="ORF">CTRG_03077</name>
</gene>
<dbReference type="GO" id="GO:0003676">
    <property type="term" value="F:nucleic acid binding"/>
    <property type="evidence" value="ECO:0007669"/>
    <property type="project" value="InterPro"/>
</dbReference>
<keyword evidence="12" id="KW-1185">Reference proteome</keyword>
<dbReference type="Proteomes" id="UP000002037">
    <property type="component" value="Unassembled WGS sequence"/>
</dbReference>
<evidence type="ECO:0000313" key="11">
    <source>
        <dbReference type="EMBL" id="EER32652.1"/>
    </source>
</evidence>
<dbReference type="GO" id="GO:0043023">
    <property type="term" value="F:ribosomal large subunit binding"/>
    <property type="evidence" value="ECO:0007669"/>
    <property type="project" value="EnsemblFungi"/>
</dbReference>